<dbReference type="GO" id="GO:0008017">
    <property type="term" value="F:microtubule binding"/>
    <property type="evidence" value="ECO:0007669"/>
    <property type="project" value="TreeGrafter"/>
</dbReference>
<reference evidence="8" key="1">
    <citation type="submission" date="2020-12" db="UniProtKB">
        <authorList>
            <consortium name="WormBaseParasite"/>
        </authorList>
    </citation>
    <scope>IDENTIFICATION</scope>
    <source>
        <strain evidence="8">MHco3</strain>
    </source>
</reference>
<evidence type="ECO:0000256" key="2">
    <source>
        <dbReference type="ARBA" id="ARBA00022490"/>
    </source>
</evidence>
<evidence type="ECO:0000256" key="4">
    <source>
        <dbReference type="ARBA" id="ARBA00022803"/>
    </source>
</evidence>
<evidence type="ECO:0000256" key="1">
    <source>
        <dbReference type="ARBA" id="ARBA00004245"/>
    </source>
</evidence>
<keyword evidence="4 6" id="KW-0802">TPR repeat</keyword>
<dbReference type="InterPro" id="IPR019734">
    <property type="entry name" value="TPR_rpt"/>
</dbReference>
<dbReference type="Proteomes" id="UP000025227">
    <property type="component" value="Unplaced"/>
</dbReference>
<dbReference type="AlphaFoldDB" id="A0A7I4YWG8"/>
<keyword evidence="3" id="KW-0677">Repeat</keyword>
<dbReference type="PANTHER" id="PTHR16056:SF16">
    <property type="entry name" value="REGULATOR OF MICROTUBULE DYNAMICS PROTEIN 1"/>
    <property type="match status" value="1"/>
</dbReference>
<dbReference type="WBParaSite" id="HCON_00147580-00001">
    <property type="protein sequence ID" value="HCON_00147580-00001"/>
    <property type="gene ID" value="HCON_00147580"/>
</dbReference>
<evidence type="ECO:0000313" key="7">
    <source>
        <dbReference type="Proteomes" id="UP000025227"/>
    </source>
</evidence>
<keyword evidence="2" id="KW-0963">Cytoplasm</keyword>
<sequence length="266" mass="30067">GRMFRSVIGRIVASAAGVQVCAAGVALTDKQLSKKPDWYQKDVHALEDSLKKLGRHGFNTSPSAVNESYETLKKYAHISNVEIHWRMARALLEKSYFTKCPTERAHLVHEAKDCAKKALTLESDTPSAGAHKWYAIVLANVEELDSKADHSAEIVKHLEKAAELDADDAYTVHMLGVAHYKRKNYAEALACFQKAENIRSHFSTRNLYYMGMAHHSSGHKEEAIKCFIASYKTHAHNEHELKARALAKTMLLKLKVKREDYVEEEY</sequence>
<dbReference type="Pfam" id="PF07719">
    <property type="entry name" value="TPR_2"/>
    <property type="match status" value="1"/>
</dbReference>
<keyword evidence="7" id="KW-1185">Reference proteome</keyword>
<dbReference type="PROSITE" id="PS50005">
    <property type="entry name" value="TPR"/>
    <property type="match status" value="1"/>
</dbReference>
<dbReference type="OMA" id="PRYRNEY"/>
<dbReference type="PANTHER" id="PTHR16056">
    <property type="entry name" value="REGULATOR OF MICROTUBULE DYNAMICS PROTEIN"/>
    <property type="match status" value="1"/>
</dbReference>
<dbReference type="InterPro" id="IPR011990">
    <property type="entry name" value="TPR-like_helical_dom_sf"/>
</dbReference>
<keyword evidence="5" id="KW-0206">Cytoskeleton</keyword>
<name>A0A7I4YWG8_HAECO</name>
<evidence type="ECO:0000256" key="6">
    <source>
        <dbReference type="PROSITE-ProRule" id="PRU00339"/>
    </source>
</evidence>
<dbReference type="GO" id="GO:0005739">
    <property type="term" value="C:mitochondrion"/>
    <property type="evidence" value="ECO:0007669"/>
    <property type="project" value="TreeGrafter"/>
</dbReference>
<accession>A0A7I4YWG8</accession>
<proteinExistence type="predicted"/>
<evidence type="ECO:0000256" key="5">
    <source>
        <dbReference type="ARBA" id="ARBA00023212"/>
    </source>
</evidence>
<evidence type="ECO:0000256" key="3">
    <source>
        <dbReference type="ARBA" id="ARBA00022737"/>
    </source>
</evidence>
<dbReference type="InterPro" id="IPR013105">
    <property type="entry name" value="TPR_2"/>
</dbReference>
<dbReference type="Gene3D" id="1.25.40.10">
    <property type="entry name" value="Tetratricopeptide repeat domain"/>
    <property type="match status" value="1"/>
</dbReference>
<comment type="subcellular location">
    <subcellularLocation>
        <location evidence="1">Cytoplasm</location>
        <location evidence="1">Cytoskeleton</location>
    </subcellularLocation>
</comment>
<dbReference type="SMART" id="SM00028">
    <property type="entry name" value="TPR"/>
    <property type="match status" value="2"/>
</dbReference>
<protein>
    <submittedName>
        <fullName evidence="8">TPR_REGION domain-containing protein</fullName>
    </submittedName>
</protein>
<dbReference type="OrthoDB" id="69711at2759"/>
<dbReference type="GO" id="GO:0005876">
    <property type="term" value="C:spindle microtubule"/>
    <property type="evidence" value="ECO:0007669"/>
    <property type="project" value="TreeGrafter"/>
</dbReference>
<feature type="repeat" description="TPR" evidence="6">
    <location>
        <begin position="169"/>
        <end position="202"/>
    </location>
</feature>
<organism evidence="7 8">
    <name type="scientific">Haemonchus contortus</name>
    <name type="common">Barber pole worm</name>
    <dbReference type="NCBI Taxonomy" id="6289"/>
    <lineage>
        <taxon>Eukaryota</taxon>
        <taxon>Metazoa</taxon>
        <taxon>Ecdysozoa</taxon>
        <taxon>Nematoda</taxon>
        <taxon>Chromadorea</taxon>
        <taxon>Rhabditida</taxon>
        <taxon>Rhabditina</taxon>
        <taxon>Rhabditomorpha</taxon>
        <taxon>Strongyloidea</taxon>
        <taxon>Trichostrongylidae</taxon>
        <taxon>Haemonchus</taxon>
    </lineage>
</organism>
<evidence type="ECO:0000313" key="8">
    <source>
        <dbReference type="WBParaSite" id="HCON_00147580-00001"/>
    </source>
</evidence>
<dbReference type="SUPFAM" id="SSF48452">
    <property type="entry name" value="TPR-like"/>
    <property type="match status" value="1"/>
</dbReference>
<dbReference type="GO" id="GO:0097431">
    <property type="term" value="C:mitotic spindle pole"/>
    <property type="evidence" value="ECO:0007669"/>
    <property type="project" value="TreeGrafter"/>
</dbReference>